<dbReference type="AlphaFoldDB" id="A0A8S9G2K5"/>
<sequence>MDATVVRVHFPTFRVAKHENSSLCAFLVAFMLLCDFFHDNLVYGLMPSNNSLALGIAPDFTRDSVQAMKFLAPIDLTKKKKKTFVIQDAIEDSAESHGRHTIRCLIVQEEFIGYIAEHPNDEEEVEGIDLHQQRYPWEGSDMDYLYDEVSISLDGLRSIFESRRL</sequence>
<evidence type="ECO:0000313" key="1">
    <source>
        <dbReference type="EMBL" id="KAF2538847.1"/>
    </source>
</evidence>
<organism evidence="1 2">
    <name type="scientific">Brassica cretica</name>
    <name type="common">Mustard</name>
    <dbReference type="NCBI Taxonomy" id="69181"/>
    <lineage>
        <taxon>Eukaryota</taxon>
        <taxon>Viridiplantae</taxon>
        <taxon>Streptophyta</taxon>
        <taxon>Embryophyta</taxon>
        <taxon>Tracheophyta</taxon>
        <taxon>Spermatophyta</taxon>
        <taxon>Magnoliopsida</taxon>
        <taxon>eudicotyledons</taxon>
        <taxon>Gunneridae</taxon>
        <taxon>Pentapetalae</taxon>
        <taxon>rosids</taxon>
        <taxon>malvids</taxon>
        <taxon>Brassicales</taxon>
        <taxon>Brassicaceae</taxon>
        <taxon>Brassiceae</taxon>
        <taxon>Brassica</taxon>
    </lineage>
</organism>
<comment type="caution">
    <text evidence="1">The sequence shown here is derived from an EMBL/GenBank/DDBJ whole genome shotgun (WGS) entry which is preliminary data.</text>
</comment>
<protein>
    <submittedName>
        <fullName evidence="1">Uncharacterized protein</fullName>
    </submittedName>
</protein>
<dbReference type="Proteomes" id="UP000712281">
    <property type="component" value="Unassembled WGS sequence"/>
</dbReference>
<evidence type="ECO:0000313" key="2">
    <source>
        <dbReference type="Proteomes" id="UP000712281"/>
    </source>
</evidence>
<dbReference type="EMBL" id="QGKW02002228">
    <property type="protein sequence ID" value="KAF2538847.1"/>
    <property type="molecule type" value="Genomic_DNA"/>
</dbReference>
<name>A0A8S9G2K5_BRACR</name>
<accession>A0A8S9G2K5</accession>
<gene>
    <name evidence="1" type="ORF">F2Q68_00019592</name>
</gene>
<reference evidence="1" key="1">
    <citation type="submission" date="2019-12" db="EMBL/GenBank/DDBJ databases">
        <title>Genome sequencing and annotation of Brassica cretica.</title>
        <authorList>
            <person name="Studholme D.J."/>
            <person name="Sarris P.F."/>
        </authorList>
    </citation>
    <scope>NUCLEOTIDE SEQUENCE</scope>
    <source>
        <strain evidence="1">PFS-001/15</strain>
        <tissue evidence="1">Leaf</tissue>
    </source>
</reference>
<proteinExistence type="predicted"/>